<gene>
    <name evidence="1" type="ORF">BaRGS_00025547</name>
</gene>
<evidence type="ECO:0000313" key="1">
    <source>
        <dbReference type="EMBL" id="KAK7483254.1"/>
    </source>
</evidence>
<protein>
    <submittedName>
        <fullName evidence="1">Uncharacterized protein</fullName>
    </submittedName>
</protein>
<reference evidence="1 2" key="1">
    <citation type="journal article" date="2023" name="Sci. Data">
        <title>Genome assembly of the Korean intertidal mud-creeper Batillaria attramentaria.</title>
        <authorList>
            <person name="Patra A.K."/>
            <person name="Ho P.T."/>
            <person name="Jun S."/>
            <person name="Lee S.J."/>
            <person name="Kim Y."/>
            <person name="Won Y.J."/>
        </authorList>
    </citation>
    <scope>NUCLEOTIDE SEQUENCE [LARGE SCALE GENOMIC DNA]</scope>
    <source>
        <strain evidence="1">Wonlab-2016</strain>
    </source>
</reference>
<comment type="caution">
    <text evidence="1">The sequence shown here is derived from an EMBL/GenBank/DDBJ whole genome shotgun (WGS) entry which is preliminary data.</text>
</comment>
<dbReference type="AlphaFoldDB" id="A0ABD0K838"/>
<sequence length="266" mass="29729">GAARTLCGKRRQRVGLMGARSLLISLPNIDTNQRCAGRVGPRWVASLAEIEFYFWQKCSSGPSSDSARAPRALNYDLSPLIWPCRCAALKIASKTQRLEKEMNISIVDFSTQSGGAESQQKVFLLKENSSRPTQRDEGAITTPCVEFLPLPPEARMGSERYLPCFTHERLAGGKELATPGKVSANHWADINTEFLVKTIRFLITIESTARRHPESFDAAKRPAWNQEIEYCCGPTPPSDDLVVIHLRRTVSLGERRTTAMARPDRW</sequence>
<dbReference type="EMBL" id="JACVVK020000230">
    <property type="protein sequence ID" value="KAK7483254.1"/>
    <property type="molecule type" value="Genomic_DNA"/>
</dbReference>
<feature type="non-terminal residue" evidence="1">
    <location>
        <position position="1"/>
    </location>
</feature>
<dbReference type="Proteomes" id="UP001519460">
    <property type="component" value="Unassembled WGS sequence"/>
</dbReference>
<keyword evidence="2" id="KW-1185">Reference proteome</keyword>
<proteinExistence type="predicted"/>
<organism evidence="1 2">
    <name type="scientific">Batillaria attramentaria</name>
    <dbReference type="NCBI Taxonomy" id="370345"/>
    <lineage>
        <taxon>Eukaryota</taxon>
        <taxon>Metazoa</taxon>
        <taxon>Spiralia</taxon>
        <taxon>Lophotrochozoa</taxon>
        <taxon>Mollusca</taxon>
        <taxon>Gastropoda</taxon>
        <taxon>Caenogastropoda</taxon>
        <taxon>Sorbeoconcha</taxon>
        <taxon>Cerithioidea</taxon>
        <taxon>Batillariidae</taxon>
        <taxon>Batillaria</taxon>
    </lineage>
</organism>
<evidence type="ECO:0000313" key="2">
    <source>
        <dbReference type="Proteomes" id="UP001519460"/>
    </source>
</evidence>
<accession>A0ABD0K838</accession>
<name>A0ABD0K838_9CAEN</name>